<accession>A0A0F9H973</accession>
<protein>
    <submittedName>
        <fullName evidence="1">Uncharacterized protein</fullName>
    </submittedName>
</protein>
<reference evidence="1" key="1">
    <citation type="journal article" date="2015" name="Nature">
        <title>Complex archaea that bridge the gap between prokaryotes and eukaryotes.</title>
        <authorList>
            <person name="Spang A."/>
            <person name="Saw J.H."/>
            <person name="Jorgensen S.L."/>
            <person name="Zaremba-Niedzwiedzka K."/>
            <person name="Martijn J."/>
            <person name="Lind A.E."/>
            <person name="van Eijk R."/>
            <person name="Schleper C."/>
            <person name="Guy L."/>
            <person name="Ettema T.J."/>
        </authorList>
    </citation>
    <scope>NUCLEOTIDE SEQUENCE</scope>
</reference>
<dbReference type="PROSITE" id="PS51257">
    <property type="entry name" value="PROKAR_LIPOPROTEIN"/>
    <property type="match status" value="1"/>
</dbReference>
<proteinExistence type="predicted"/>
<dbReference type="AlphaFoldDB" id="A0A0F9H973"/>
<evidence type="ECO:0000313" key="1">
    <source>
        <dbReference type="EMBL" id="KKM07610.1"/>
    </source>
</evidence>
<dbReference type="EMBL" id="LAZR01015731">
    <property type="protein sequence ID" value="KKM07610.1"/>
    <property type="molecule type" value="Genomic_DNA"/>
</dbReference>
<gene>
    <name evidence="1" type="ORF">LCGC14_1732230</name>
</gene>
<comment type="caution">
    <text evidence="1">The sequence shown here is derived from an EMBL/GenBank/DDBJ whole genome shotgun (WGS) entry which is preliminary data.</text>
</comment>
<name>A0A0F9H973_9ZZZZ</name>
<sequence length="165" mass="17296">MKKYLVVLMLMVGLMFAGCAPIVEPAEALEMPAIEGSFKYLPVASVLTLGAGATIADFSKDDSATPLSLSTFPMKVLYSSSLKGSVAWSITGKGRGERNGLIPDYGGPETSIDIMKLLKNSGANINTDVALTVDTGLLIGISKLLDSPSKLDLQPSIGASLKIKF</sequence>
<organism evidence="1">
    <name type="scientific">marine sediment metagenome</name>
    <dbReference type="NCBI Taxonomy" id="412755"/>
    <lineage>
        <taxon>unclassified sequences</taxon>
        <taxon>metagenomes</taxon>
        <taxon>ecological metagenomes</taxon>
    </lineage>
</organism>